<evidence type="ECO:0000256" key="3">
    <source>
        <dbReference type="ARBA" id="ARBA00013812"/>
    </source>
</evidence>
<comment type="similarity">
    <text evidence="2">Belongs to the Tymovirales TGBp3 protein family.</text>
</comment>
<dbReference type="GO" id="GO:0044167">
    <property type="term" value="C:host cell endoplasmic reticulum membrane"/>
    <property type="evidence" value="ECO:0007669"/>
    <property type="project" value="UniProtKB-SubCell"/>
</dbReference>
<dbReference type="EMBL" id="MF990287">
    <property type="protein sequence ID" value="AXP79055.1"/>
    <property type="molecule type" value="Genomic_RNA"/>
</dbReference>
<protein>
    <recommendedName>
        <fullName evidence="3">Movement protein TGBp3</fullName>
    </recommendedName>
    <alternativeName>
        <fullName evidence="12">7 kDa protein</fullName>
    </alternativeName>
    <alternativeName>
        <fullName evidence="13">Triple gene block 3 protein</fullName>
    </alternativeName>
</protein>
<keyword evidence="6" id="KW-1043">Host membrane</keyword>
<evidence type="ECO:0000256" key="12">
    <source>
        <dbReference type="ARBA" id="ARBA00030266"/>
    </source>
</evidence>
<evidence type="ECO:0000256" key="9">
    <source>
        <dbReference type="ARBA" id="ARBA00023136"/>
    </source>
</evidence>
<evidence type="ECO:0000256" key="2">
    <source>
        <dbReference type="ARBA" id="ARBA00010355"/>
    </source>
</evidence>
<keyword evidence="8" id="KW-0916">Viral movement protein</keyword>
<dbReference type="GO" id="GO:0046740">
    <property type="term" value="P:transport of virus in host, cell to cell"/>
    <property type="evidence" value="ECO:0007669"/>
    <property type="project" value="UniProtKB-KW"/>
</dbReference>
<evidence type="ECO:0000256" key="7">
    <source>
        <dbReference type="ARBA" id="ARBA00022989"/>
    </source>
</evidence>
<evidence type="ECO:0000256" key="6">
    <source>
        <dbReference type="ARBA" id="ARBA00022870"/>
    </source>
</evidence>
<dbReference type="InterPro" id="IPR003411">
    <property type="entry name" value="TGBp3"/>
</dbReference>
<proteinExistence type="inferred from homology"/>
<sequence length="65" mass="7123">MSLTAIYLAIGLLVFSVSVYLIQPNQQDSCSIVITGESVRILNCRVTEALLRFALEAEPKSVKIP</sequence>
<evidence type="ECO:0000256" key="8">
    <source>
        <dbReference type="ARBA" id="ARBA00023031"/>
    </source>
</evidence>
<keyword evidence="7" id="KW-1133">Transmembrane helix</keyword>
<evidence type="ECO:0000256" key="1">
    <source>
        <dbReference type="ARBA" id="ARBA00004625"/>
    </source>
</evidence>
<accession>A0A346KIA7</accession>
<keyword evidence="4" id="KW-0813">Transport</keyword>
<keyword evidence="5" id="KW-0812">Transmembrane</keyword>
<evidence type="ECO:0000313" key="14">
    <source>
        <dbReference type="EMBL" id="AXP79055.1"/>
    </source>
</evidence>
<dbReference type="Pfam" id="PF02495">
    <property type="entry name" value="TGBp3"/>
    <property type="match status" value="1"/>
</dbReference>
<evidence type="ECO:0000256" key="5">
    <source>
        <dbReference type="ARBA" id="ARBA00022692"/>
    </source>
</evidence>
<comment type="function">
    <text evidence="11">Plays a role in viral cell-to-cell propagation, by facilitating genome transport to neighboring plant cells through plasmosdesmata. May induce the formation of granular vesicles derived from the Endoplasmic reticulum, which align on actin filaments.</text>
</comment>
<organism evidence="14">
    <name type="scientific">Potato latent virus</name>
    <dbReference type="NCBI Taxonomy" id="138982"/>
    <lineage>
        <taxon>Viruses</taxon>
        <taxon>Riboviria</taxon>
        <taxon>Orthornavirae</taxon>
        <taxon>Kitrinoviricota</taxon>
        <taxon>Alsuviricetes</taxon>
        <taxon>Tymovirales</taxon>
        <taxon>Betaflexiviridae</taxon>
        <taxon>Quinvirinae</taxon>
        <taxon>Carlavirus</taxon>
        <taxon>Carlavirus latensolani</taxon>
    </lineage>
</organism>
<evidence type="ECO:0000256" key="11">
    <source>
        <dbReference type="ARBA" id="ARBA00025270"/>
    </source>
</evidence>
<reference evidence="14" key="1">
    <citation type="submission" date="2017-09" db="EMBL/GenBank/DDBJ databases">
        <authorList>
            <person name="Ehlers B."/>
            <person name="Leendertz F.H."/>
        </authorList>
    </citation>
    <scope>NUCLEOTIDE SEQUENCE</scope>
    <source>
        <strain evidence="14">1</strain>
    </source>
</reference>
<evidence type="ECO:0000256" key="4">
    <source>
        <dbReference type="ARBA" id="ARBA00022448"/>
    </source>
</evidence>
<evidence type="ECO:0000256" key="13">
    <source>
        <dbReference type="ARBA" id="ARBA00033148"/>
    </source>
</evidence>
<comment type="subcellular location">
    <subcellularLocation>
        <location evidence="1">Host endoplasmic reticulum membrane</location>
    </subcellularLocation>
</comment>
<name>A0A346KIA7_9VIRU</name>
<keyword evidence="9" id="KW-0472">Membrane</keyword>
<evidence type="ECO:0000256" key="10">
    <source>
        <dbReference type="ARBA" id="ARBA00023184"/>
    </source>
</evidence>
<keyword evidence="10" id="KW-1038">Host endoplasmic reticulum</keyword>